<dbReference type="RefSeq" id="WP_184823339.1">
    <property type="nucleotide sequence ID" value="NZ_JACHMM010000001.1"/>
</dbReference>
<reference evidence="3 4" key="1">
    <citation type="submission" date="2020-08" db="EMBL/GenBank/DDBJ databases">
        <title>Sequencing the genomes of 1000 actinobacteria strains.</title>
        <authorList>
            <person name="Klenk H.-P."/>
        </authorList>
    </citation>
    <scope>NUCLEOTIDE SEQUENCE [LARGE SCALE GENOMIC DNA]</scope>
    <source>
        <strain evidence="3 4">DSM 102122</strain>
    </source>
</reference>
<accession>A0A7W9LLU2</accession>
<dbReference type="PANTHER" id="PTHR13847:SF289">
    <property type="entry name" value="GLYCINE OXIDASE"/>
    <property type="match status" value="1"/>
</dbReference>
<proteinExistence type="predicted"/>
<organism evidence="3 4">
    <name type="scientific">Jiangella mangrovi</name>
    <dbReference type="NCBI Taxonomy" id="1524084"/>
    <lineage>
        <taxon>Bacteria</taxon>
        <taxon>Bacillati</taxon>
        <taxon>Actinomycetota</taxon>
        <taxon>Actinomycetes</taxon>
        <taxon>Jiangellales</taxon>
        <taxon>Jiangellaceae</taxon>
        <taxon>Jiangella</taxon>
    </lineage>
</organism>
<dbReference type="PANTHER" id="PTHR13847">
    <property type="entry name" value="SARCOSINE DEHYDROGENASE-RELATED"/>
    <property type="match status" value="1"/>
</dbReference>
<dbReference type="SUPFAM" id="SSF51905">
    <property type="entry name" value="FAD/NAD(P)-binding domain"/>
    <property type="match status" value="1"/>
</dbReference>
<dbReference type="Pfam" id="PF01266">
    <property type="entry name" value="DAO"/>
    <property type="match status" value="1"/>
</dbReference>
<evidence type="ECO:0000313" key="3">
    <source>
        <dbReference type="EMBL" id="MBB5788578.1"/>
    </source>
</evidence>
<dbReference type="InterPro" id="IPR036188">
    <property type="entry name" value="FAD/NAD-bd_sf"/>
</dbReference>
<evidence type="ECO:0000259" key="2">
    <source>
        <dbReference type="Pfam" id="PF01266"/>
    </source>
</evidence>
<dbReference type="GO" id="GO:0005737">
    <property type="term" value="C:cytoplasm"/>
    <property type="evidence" value="ECO:0007669"/>
    <property type="project" value="TreeGrafter"/>
</dbReference>
<keyword evidence="4" id="KW-1185">Reference proteome</keyword>
<protein>
    <submittedName>
        <fullName evidence="3">Glycine/D-amino acid oxidase-like deaminating enzyme</fullName>
    </submittedName>
</protein>
<comment type="caution">
    <text evidence="3">The sequence shown here is derived from an EMBL/GenBank/DDBJ whole genome shotgun (WGS) entry which is preliminary data.</text>
</comment>
<dbReference type="Proteomes" id="UP000542813">
    <property type="component" value="Unassembled WGS sequence"/>
</dbReference>
<dbReference type="InterPro" id="IPR006076">
    <property type="entry name" value="FAD-dep_OxRdtase"/>
</dbReference>
<dbReference type="EMBL" id="JACHMM010000001">
    <property type="protein sequence ID" value="MBB5788578.1"/>
    <property type="molecule type" value="Genomic_DNA"/>
</dbReference>
<dbReference type="Gene3D" id="3.30.9.10">
    <property type="entry name" value="D-Amino Acid Oxidase, subunit A, domain 2"/>
    <property type="match status" value="1"/>
</dbReference>
<gene>
    <name evidence="3" type="ORF">HD601_003153</name>
</gene>
<dbReference type="GO" id="GO:0016491">
    <property type="term" value="F:oxidoreductase activity"/>
    <property type="evidence" value="ECO:0007669"/>
    <property type="project" value="UniProtKB-KW"/>
</dbReference>
<feature type="domain" description="FAD dependent oxidoreductase" evidence="2">
    <location>
        <begin position="2"/>
        <end position="346"/>
    </location>
</feature>
<dbReference type="AlphaFoldDB" id="A0A7W9LLU2"/>
<evidence type="ECO:0000256" key="1">
    <source>
        <dbReference type="ARBA" id="ARBA00023002"/>
    </source>
</evidence>
<evidence type="ECO:0000313" key="4">
    <source>
        <dbReference type="Proteomes" id="UP000542813"/>
    </source>
</evidence>
<keyword evidence="1" id="KW-0560">Oxidoreductase</keyword>
<sequence>MKVIVVGAGVLGASAAYQLAKRGCEVEVFDRGAPGTEASAASLAWLNSCSKELRPYHDLNVISMAEHRAVARELGTEDWLHASGNIEVAGDDTAAAKLRAKLDRLHGYGYAAIELDPADLPRYDPVIRVHDDYRLAAYYPAESWADLPLLIHELLRAATARGAVVRPHTPVERLLVESGAVTGVVLDDGARVRADVVLVAAGSRIGPLMSEVGVTVSTSGAPGVTVVTSPGTSALSVLLHLPGLTVRPDTGGRIAVRSSRGDGAVDTESWTLPDEALTDLLRRAAHAVADVDPAGTRGERVSIAVRPYPFDGLPVVGPWDGVPGLYVMTMHSGATLSAVTARLAAEEIVSGTAPALLTGFRPERVIAAGEKSAHVFDPHAVESEV</sequence>
<name>A0A7W9LLU2_9ACTN</name>
<dbReference type="Gene3D" id="3.50.50.60">
    <property type="entry name" value="FAD/NAD(P)-binding domain"/>
    <property type="match status" value="1"/>
</dbReference>